<evidence type="ECO:0000256" key="6">
    <source>
        <dbReference type="ARBA" id="ARBA00022741"/>
    </source>
</evidence>
<feature type="domain" description="Response regulatory" evidence="15">
    <location>
        <begin position="520"/>
        <end position="636"/>
    </location>
</feature>
<dbReference type="InterPro" id="IPR036097">
    <property type="entry name" value="HisK_dim/P_sf"/>
</dbReference>
<keyword evidence="13" id="KW-1133">Transmembrane helix</keyword>
<keyword evidence="5" id="KW-0808">Transferase</keyword>
<dbReference type="Pfam" id="PF02518">
    <property type="entry name" value="HATPase_c"/>
    <property type="match status" value="1"/>
</dbReference>
<dbReference type="SUPFAM" id="SSF52172">
    <property type="entry name" value="CheY-like"/>
    <property type="match status" value="1"/>
</dbReference>
<evidence type="ECO:0000256" key="5">
    <source>
        <dbReference type="ARBA" id="ARBA00022679"/>
    </source>
</evidence>
<dbReference type="Gene3D" id="3.40.50.2300">
    <property type="match status" value="1"/>
</dbReference>
<evidence type="ECO:0000256" key="4">
    <source>
        <dbReference type="ARBA" id="ARBA00022553"/>
    </source>
</evidence>
<dbReference type="EMBL" id="LR130778">
    <property type="protein sequence ID" value="VDN46506.1"/>
    <property type="molecule type" value="Genomic_DNA"/>
</dbReference>
<dbReference type="Pfam" id="PF13188">
    <property type="entry name" value="PAS_8"/>
    <property type="match status" value="1"/>
</dbReference>
<evidence type="ECO:0000256" key="1">
    <source>
        <dbReference type="ARBA" id="ARBA00000085"/>
    </source>
</evidence>
<evidence type="ECO:0000256" key="3">
    <source>
        <dbReference type="ARBA" id="ARBA00018672"/>
    </source>
</evidence>
<keyword evidence="13" id="KW-0472">Membrane</keyword>
<dbReference type="KEGG" id="cbar:PATL70BA_0643"/>
<evidence type="ECO:0000259" key="14">
    <source>
        <dbReference type="PROSITE" id="PS50109"/>
    </source>
</evidence>
<dbReference type="OrthoDB" id="9764522at2"/>
<evidence type="ECO:0000259" key="16">
    <source>
        <dbReference type="PROSITE" id="PS50112"/>
    </source>
</evidence>
<accession>A0A3P7RUN0</accession>
<dbReference type="InterPro" id="IPR035965">
    <property type="entry name" value="PAS-like_dom_sf"/>
</dbReference>
<evidence type="ECO:0000256" key="2">
    <source>
        <dbReference type="ARBA" id="ARBA00012438"/>
    </source>
</evidence>
<evidence type="ECO:0000259" key="15">
    <source>
        <dbReference type="PROSITE" id="PS50110"/>
    </source>
</evidence>
<evidence type="ECO:0000256" key="13">
    <source>
        <dbReference type="SAM" id="Phobius"/>
    </source>
</evidence>
<dbReference type="SUPFAM" id="SSF55874">
    <property type="entry name" value="ATPase domain of HSP90 chaperone/DNA topoisomerase II/histidine kinase"/>
    <property type="match status" value="1"/>
</dbReference>
<feature type="domain" description="PAS" evidence="16">
    <location>
        <begin position="150"/>
        <end position="207"/>
    </location>
</feature>
<dbReference type="SMART" id="SM00448">
    <property type="entry name" value="REC"/>
    <property type="match status" value="1"/>
</dbReference>
<evidence type="ECO:0000256" key="8">
    <source>
        <dbReference type="ARBA" id="ARBA00022840"/>
    </source>
</evidence>
<keyword evidence="18" id="KW-1185">Reference proteome</keyword>
<evidence type="ECO:0000313" key="18">
    <source>
        <dbReference type="Proteomes" id="UP000279029"/>
    </source>
</evidence>
<keyword evidence="4 11" id="KW-0597">Phosphoprotein</keyword>
<dbReference type="Proteomes" id="UP000279029">
    <property type="component" value="Chromosome"/>
</dbReference>
<dbReference type="Pfam" id="PF00072">
    <property type="entry name" value="Response_reg"/>
    <property type="match status" value="1"/>
</dbReference>
<gene>
    <name evidence="17" type="ORF">PATL70BA_0643</name>
</gene>
<evidence type="ECO:0000256" key="7">
    <source>
        <dbReference type="ARBA" id="ARBA00022777"/>
    </source>
</evidence>
<feature type="modified residue" description="4-aspartylphosphate" evidence="11">
    <location>
        <position position="571"/>
    </location>
</feature>
<dbReference type="InterPro" id="IPR005467">
    <property type="entry name" value="His_kinase_dom"/>
</dbReference>
<dbReference type="InterPro" id="IPR001789">
    <property type="entry name" value="Sig_transdc_resp-reg_receiver"/>
</dbReference>
<comment type="function">
    <text evidence="10">May play the central regulatory role in sporulation. It may be an element of the effector pathway responsible for the activation of sporulation genes in response to nutritional stress. Spo0A may act in concert with spo0H (a sigma factor) to control the expression of some genes that are critical to the sporulation process.</text>
</comment>
<dbReference type="PROSITE" id="PS50109">
    <property type="entry name" value="HIS_KIN"/>
    <property type="match status" value="1"/>
</dbReference>
<keyword evidence="8" id="KW-0067">ATP-binding</keyword>
<dbReference type="SMART" id="SM00387">
    <property type="entry name" value="HATPase_c"/>
    <property type="match status" value="1"/>
</dbReference>
<feature type="transmembrane region" description="Helical" evidence="13">
    <location>
        <begin position="17"/>
        <end position="36"/>
    </location>
</feature>
<dbReference type="CDD" id="cd00156">
    <property type="entry name" value="REC"/>
    <property type="match status" value="1"/>
</dbReference>
<dbReference type="SUPFAM" id="SSF47384">
    <property type="entry name" value="Homodimeric domain of signal transducing histidine kinase"/>
    <property type="match status" value="1"/>
</dbReference>
<dbReference type="PROSITE" id="PS50112">
    <property type="entry name" value="PAS"/>
    <property type="match status" value="1"/>
</dbReference>
<dbReference type="GO" id="GO:0005524">
    <property type="term" value="F:ATP binding"/>
    <property type="evidence" value="ECO:0007669"/>
    <property type="project" value="UniProtKB-KW"/>
</dbReference>
<dbReference type="InterPro" id="IPR003594">
    <property type="entry name" value="HATPase_dom"/>
</dbReference>
<comment type="catalytic activity">
    <reaction evidence="1">
        <text>ATP + protein L-histidine = ADP + protein N-phospho-L-histidine.</text>
        <dbReference type="EC" id="2.7.13.3"/>
    </reaction>
</comment>
<proteinExistence type="predicted"/>
<evidence type="ECO:0000256" key="9">
    <source>
        <dbReference type="ARBA" id="ARBA00023012"/>
    </source>
</evidence>
<keyword evidence="7" id="KW-0418">Kinase</keyword>
<feature type="coiled-coil region" evidence="12">
    <location>
        <begin position="67"/>
        <end position="95"/>
    </location>
</feature>
<dbReference type="InterPro" id="IPR036890">
    <property type="entry name" value="HATPase_C_sf"/>
</dbReference>
<dbReference type="InterPro" id="IPR004358">
    <property type="entry name" value="Sig_transdc_His_kin-like_C"/>
</dbReference>
<name>A0A3P7RUN0_9FIRM</name>
<evidence type="ECO:0000256" key="11">
    <source>
        <dbReference type="PROSITE-ProRule" id="PRU00169"/>
    </source>
</evidence>
<evidence type="ECO:0000256" key="10">
    <source>
        <dbReference type="ARBA" id="ARBA00024867"/>
    </source>
</evidence>
<dbReference type="GO" id="GO:0000155">
    <property type="term" value="F:phosphorelay sensor kinase activity"/>
    <property type="evidence" value="ECO:0007669"/>
    <property type="project" value="InterPro"/>
</dbReference>
<dbReference type="PANTHER" id="PTHR43065">
    <property type="entry name" value="SENSOR HISTIDINE KINASE"/>
    <property type="match status" value="1"/>
</dbReference>
<protein>
    <recommendedName>
        <fullName evidence="3">Stage 0 sporulation protein A homolog</fullName>
        <ecNumber evidence="2">2.7.13.3</ecNumber>
    </recommendedName>
</protein>
<evidence type="ECO:0000313" key="17">
    <source>
        <dbReference type="EMBL" id="VDN46506.1"/>
    </source>
</evidence>
<evidence type="ECO:0000256" key="12">
    <source>
        <dbReference type="SAM" id="Coils"/>
    </source>
</evidence>
<feature type="domain" description="Histidine kinase" evidence="14">
    <location>
        <begin position="284"/>
        <end position="498"/>
    </location>
</feature>
<keyword evidence="13" id="KW-0812">Transmembrane</keyword>
<reference evidence="17 18" key="1">
    <citation type="submission" date="2018-09" db="EMBL/GenBank/DDBJ databases">
        <authorList>
            <person name="Postec A."/>
        </authorList>
    </citation>
    <scope>NUCLEOTIDE SEQUENCE [LARGE SCALE GENOMIC DNA]</scope>
    <source>
        <strain evidence="17">70B-A</strain>
    </source>
</reference>
<dbReference type="EC" id="2.7.13.3" evidence="2"/>
<dbReference type="InterPro" id="IPR003661">
    <property type="entry name" value="HisK_dim/P_dom"/>
</dbReference>
<keyword evidence="9" id="KW-0902">Two-component regulatory system</keyword>
<dbReference type="PANTHER" id="PTHR43065:SF46">
    <property type="entry name" value="C4-DICARBOXYLATE TRANSPORT SENSOR PROTEIN DCTB"/>
    <property type="match status" value="1"/>
</dbReference>
<keyword evidence="6" id="KW-0547">Nucleotide-binding</keyword>
<dbReference type="PROSITE" id="PS50110">
    <property type="entry name" value="RESPONSE_REGULATORY"/>
    <property type="match status" value="1"/>
</dbReference>
<keyword evidence="12" id="KW-0175">Coiled coil</keyword>
<dbReference type="InterPro" id="IPR011006">
    <property type="entry name" value="CheY-like_superfamily"/>
</dbReference>
<dbReference type="SUPFAM" id="SSF55785">
    <property type="entry name" value="PYP-like sensor domain (PAS domain)"/>
    <property type="match status" value="1"/>
</dbReference>
<dbReference type="Gene3D" id="3.30.565.10">
    <property type="entry name" value="Histidine kinase-like ATPase, C-terminal domain"/>
    <property type="match status" value="1"/>
</dbReference>
<dbReference type="PRINTS" id="PR00344">
    <property type="entry name" value="BCTRLSENSOR"/>
</dbReference>
<organism evidence="17 18">
    <name type="scientific">Petrocella atlantisensis</name>
    <dbReference type="NCBI Taxonomy" id="2173034"/>
    <lineage>
        <taxon>Bacteria</taxon>
        <taxon>Bacillati</taxon>
        <taxon>Bacillota</taxon>
        <taxon>Clostridia</taxon>
        <taxon>Lachnospirales</taxon>
        <taxon>Vallitaleaceae</taxon>
        <taxon>Petrocella</taxon>
    </lineage>
</organism>
<dbReference type="Gene3D" id="1.10.287.130">
    <property type="match status" value="1"/>
</dbReference>
<dbReference type="Gene3D" id="3.30.450.20">
    <property type="entry name" value="PAS domain"/>
    <property type="match status" value="1"/>
</dbReference>
<dbReference type="RefSeq" id="WP_125136002.1">
    <property type="nucleotide sequence ID" value="NZ_LR130778.1"/>
</dbReference>
<sequence>MNKTESIKRPIVHNSKVIMYMLFYLPIIGSLYYMAIKMELGIVAGFLILFVSILCLIIPSYLYLRYRNKEQEKINQAIDEMMALLQNNKSQLNNDLTLVSTYKEVKQLADFLTSMQLFIEEKDRQLEEERERYKLLYTDMVEQSVTHEINALWIERIIENSYDGLMITDGDGKVIRCNQALLKLFEIPKERLATYDHCYEIFNKKDKICKGCNNAYILRSGIKQSRLIDFKDRIIDQLTIPVYDNENKISALIKTYRDVTQQKNLEFKVNRSTKMEAIGRLTSGISHDFNNILQVILGYSDLVHYHLEKSEQYELVAKVKNIREAAYKAEGLIRKLMIFSKMDRVHKEILSINTSVEEIGHMLDRIIGERISLKLELDHQVEDILADKTQMEQIIVNLCVNAKDAIGEEGEIKIKTYNVMKKSGQFVCLEVADNGLGIHEHIQNKIFEPFFTTKDLGEGTGLGLATVLGIVESHGGTIELDSEIGRGTTFKILFPNQKTRLMMIDQHKEHHVPSSFEGLKLLLVEDDRMLMEATKTILEKMDIQVLTAGNGQDAINNFSHYGDALDMVILDSILPDIEGLKVFEHIRAMNKEIKVLMTTSFNDPTIMEAKSVFNQLKLMHKPYTNKELMKAIAQTVYE</sequence>
<dbReference type="CDD" id="cd00082">
    <property type="entry name" value="HisKA"/>
    <property type="match status" value="1"/>
</dbReference>
<dbReference type="AlphaFoldDB" id="A0A3P7RUN0"/>
<dbReference type="InterPro" id="IPR000014">
    <property type="entry name" value="PAS"/>
</dbReference>
<dbReference type="SUPFAM" id="SSF116734">
    <property type="entry name" value="DNA methylase specificity domain"/>
    <property type="match status" value="1"/>
</dbReference>
<feature type="transmembrane region" description="Helical" evidence="13">
    <location>
        <begin position="42"/>
        <end position="64"/>
    </location>
</feature>